<dbReference type="InterPro" id="IPR001647">
    <property type="entry name" value="HTH_TetR"/>
</dbReference>
<keyword evidence="3" id="KW-0804">Transcription</keyword>
<dbReference type="Proteomes" id="UP001268542">
    <property type="component" value="Unassembled WGS sequence"/>
</dbReference>
<gene>
    <name evidence="5" type="ORF">RDV89_04250</name>
</gene>
<comment type="caution">
    <text evidence="5">The sequence shown here is derived from an EMBL/GenBank/DDBJ whole genome shotgun (WGS) entry which is preliminary data.</text>
</comment>
<keyword evidence="1" id="KW-0805">Transcription regulation</keyword>
<dbReference type="Pfam" id="PF00440">
    <property type="entry name" value="TetR_N"/>
    <property type="match status" value="1"/>
</dbReference>
<feature type="domain" description="HTH tetR-type" evidence="4">
    <location>
        <begin position="28"/>
        <end position="58"/>
    </location>
</feature>
<organism evidence="5 6">
    <name type="scientific">Nocardioides imazamoxiresistens</name>
    <dbReference type="NCBI Taxonomy" id="3231893"/>
    <lineage>
        <taxon>Bacteria</taxon>
        <taxon>Bacillati</taxon>
        <taxon>Actinomycetota</taxon>
        <taxon>Actinomycetes</taxon>
        <taxon>Propionibacteriales</taxon>
        <taxon>Nocardioidaceae</taxon>
        <taxon>Nocardioides</taxon>
    </lineage>
</organism>
<reference evidence="5 6" key="1">
    <citation type="submission" date="2023-08" db="EMBL/GenBank/DDBJ databases">
        <title>Nocardioides seae sp. nov., a bacterium isolated from a soil.</title>
        <authorList>
            <person name="Wang X."/>
        </authorList>
    </citation>
    <scope>NUCLEOTIDE SEQUENCE [LARGE SCALE GENOMIC DNA]</scope>
    <source>
        <strain evidence="5 6">YZH12</strain>
    </source>
</reference>
<evidence type="ECO:0000256" key="2">
    <source>
        <dbReference type="ARBA" id="ARBA00023125"/>
    </source>
</evidence>
<dbReference type="InterPro" id="IPR009057">
    <property type="entry name" value="Homeodomain-like_sf"/>
</dbReference>
<dbReference type="PANTHER" id="PTHR30055">
    <property type="entry name" value="HTH-TYPE TRANSCRIPTIONAL REGULATOR RUTR"/>
    <property type="match status" value="1"/>
</dbReference>
<keyword evidence="6" id="KW-1185">Reference proteome</keyword>
<evidence type="ECO:0000313" key="5">
    <source>
        <dbReference type="EMBL" id="MDT9592263.1"/>
    </source>
</evidence>
<dbReference type="EMBL" id="JAVYII010000002">
    <property type="protein sequence ID" value="MDT9592263.1"/>
    <property type="molecule type" value="Genomic_DNA"/>
</dbReference>
<evidence type="ECO:0000256" key="3">
    <source>
        <dbReference type="ARBA" id="ARBA00023163"/>
    </source>
</evidence>
<dbReference type="RefSeq" id="WP_315731614.1">
    <property type="nucleotide sequence ID" value="NZ_JAVYII010000002.1"/>
</dbReference>
<dbReference type="SUPFAM" id="SSF46689">
    <property type="entry name" value="Homeodomain-like"/>
    <property type="match status" value="1"/>
</dbReference>
<dbReference type="Gene3D" id="1.10.357.10">
    <property type="entry name" value="Tetracycline Repressor, domain 2"/>
    <property type="match status" value="1"/>
</dbReference>
<name>A0ABU3PSQ8_9ACTN</name>
<dbReference type="InterPro" id="IPR050109">
    <property type="entry name" value="HTH-type_TetR-like_transc_reg"/>
</dbReference>
<dbReference type="PANTHER" id="PTHR30055:SF234">
    <property type="entry name" value="HTH-TYPE TRANSCRIPTIONAL REGULATOR BETI"/>
    <property type="match status" value="1"/>
</dbReference>
<accession>A0ABU3PSQ8</accession>
<protein>
    <submittedName>
        <fullName evidence="5">Helix-turn-helix domain-containing protein</fullName>
    </submittedName>
</protein>
<evidence type="ECO:0000313" key="6">
    <source>
        <dbReference type="Proteomes" id="UP001268542"/>
    </source>
</evidence>
<evidence type="ECO:0000256" key="1">
    <source>
        <dbReference type="ARBA" id="ARBA00023015"/>
    </source>
</evidence>
<keyword evidence="2" id="KW-0238">DNA-binding</keyword>
<sequence>MGTTEERPKRRYVSPTREAALAATHRRIIEAAAELFARDGYRSTTLAAIAEKAGVSVPRVNLSGSKPALLVEAYEERAGGSGARVPVTEQSVLQQIMALDTEEALDAYVEWLAEAHAGSIGLWQALSEAATSDEDAATELTAALRRNDEAARAGVAWADSRGLLQGDVSHEERAQVWALLGSAETYGRLAKEYGWSHERYAAWVRRSLVVLVFDLA</sequence>
<proteinExistence type="predicted"/>
<evidence type="ECO:0000259" key="4">
    <source>
        <dbReference type="Pfam" id="PF00440"/>
    </source>
</evidence>